<protein>
    <submittedName>
        <fullName evidence="1">Uncharacterized protein</fullName>
    </submittedName>
</protein>
<evidence type="ECO:0000313" key="2">
    <source>
        <dbReference type="EMBL" id="MDH0760235.1"/>
    </source>
</evidence>
<evidence type="ECO:0000313" key="3">
    <source>
        <dbReference type="Proteomes" id="UP000556620"/>
    </source>
</evidence>
<sequence>MSDTKVRVNQPAVDLYAVTLNWVQEDEGTYSDYVHATSHAEACVKVAEAMADQRGYVDENETPVQKREWINCRAWDQVDCHLVKESLEADLVALFGDELFPDGVKRSLNLEALRVLLVEHRNSLLPPAEVPAVEQLAFHSVDSGFCRVYYKRPKGTLCCFQLDTRNTFKLYHCSRDGEPEHAISLQNKAVIALPEDNGCSLVTSFRAWWEQQNKQPAA</sequence>
<dbReference type="Proteomes" id="UP000556620">
    <property type="component" value="Unassembled WGS sequence"/>
</dbReference>
<dbReference type="RefSeq" id="WP_060495349.1">
    <property type="nucleotide sequence ID" value="NZ_JACGCU010000048.1"/>
</dbReference>
<dbReference type="EMBL" id="JAOCBV010000002">
    <property type="protein sequence ID" value="MDH0760235.1"/>
    <property type="molecule type" value="Genomic_DNA"/>
</dbReference>
<dbReference type="AlphaFoldDB" id="A0A7W2JMN0"/>
<accession>A0A7W2JMN0</accession>
<evidence type="ECO:0000313" key="1">
    <source>
        <dbReference type="EMBL" id="MBA6061766.1"/>
    </source>
</evidence>
<dbReference type="Proteomes" id="UP001160152">
    <property type="component" value="Unassembled WGS sequence"/>
</dbReference>
<name>A0A7W2JMN0_9PSED</name>
<organism evidence="1 3">
    <name type="scientific">Pseudomonas juntendi</name>
    <dbReference type="NCBI Taxonomy" id="2666183"/>
    <lineage>
        <taxon>Bacteria</taxon>
        <taxon>Pseudomonadati</taxon>
        <taxon>Pseudomonadota</taxon>
        <taxon>Gammaproteobacteria</taxon>
        <taxon>Pseudomonadales</taxon>
        <taxon>Pseudomonadaceae</taxon>
        <taxon>Pseudomonas</taxon>
    </lineage>
</organism>
<evidence type="ECO:0000313" key="4">
    <source>
        <dbReference type="Proteomes" id="UP001160152"/>
    </source>
</evidence>
<proteinExistence type="predicted"/>
<reference evidence="2 4" key="2">
    <citation type="submission" date="2022-09" db="EMBL/GenBank/DDBJ databases">
        <title>Intensive care unit water sources are persistently colonized with multi-drug resistant bacteria and are the site of extensive horizontal gene transfer of antibiotic resistance genes.</title>
        <authorList>
            <person name="Diorio-Toth L."/>
        </authorList>
    </citation>
    <scope>NUCLEOTIDE SEQUENCE [LARGE SCALE GENOMIC DNA]</scope>
    <source>
        <strain evidence="2 4">GD03901</strain>
    </source>
</reference>
<gene>
    <name evidence="1" type="ORF">H4C44_21630</name>
    <name evidence="2" type="ORF">N5C70_26595</name>
</gene>
<reference evidence="1 3" key="1">
    <citation type="submission" date="2020-07" db="EMBL/GenBank/DDBJ databases">
        <title>Diversity of carbapenemase encoding genes among Pseudomonas putida group clinical isolates in a tertiary Brazilian hospital.</title>
        <authorList>
            <person name="Alberto-Lei F."/>
            <person name="Nodari C.S."/>
            <person name="Streling A.P."/>
            <person name="Paulino J.T."/>
            <person name="Bessa-Neto F.O."/>
            <person name="Cayo R."/>
            <person name="Gales A.C."/>
        </authorList>
    </citation>
    <scope>NUCLEOTIDE SEQUENCE [LARGE SCALE GENOMIC DNA]</scope>
    <source>
        <strain evidence="1 3">14535</strain>
    </source>
</reference>
<dbReference type="EMBL" id="JACGCU010000048">
    <property type="protein sequence ID" value="MBA6061766.1"/>
    <property type="molecule type" value="Genomic_DNA"/>
</dbReference>
<comment type="caution">
    <text evidence="1">The sequence shown here is derived from an EMBL/GenBank/DDBJ whole genome shotgun (WGS) entry which is preliminary data.</text>
</comment>